<organism evidence="2 3">
    <name type="scientific">Chryseobacterium caseinilyticum</name>
    <dbReference type="NCBI Taxonomy" id="2771428"/>
    <lineage>
        <taxon>Bacteria</taxon>
        <taxon>Pseudomonadati</taxon>
        <taxon>Bacteroidota</taxon>
        <taxon>Flavobacteriia</taxon>
        <taxon>Flavobacteriales</taxon>
        <taxon>Weeksellaceae</taxon>
        <taxon>Chryseobacterium group</taxon>
        <taxon>Chryseobacterium</taxon>
    </lineage>
</organism>
<evidence type="ECO:0000259" key="1">
    <source>
        <dbReference type="Pfam" id="PF18925"/>
    </source>
</evidence>
<evidence type="ECO:0000313" key="3">
    <source>
        <dbReference type="Proteomes" id="UP000637299"/>
    </source>
</evidence>
<protein>
    <recommendedName>
        <fullName evidence="1">DUF5675 domain-containing protein</fullName>
    </recommendedName>
</protein>
<evidence type="ECO:0000313" key="2">
    <source>
        <dbReference type="EMBL" id="MBD8084555.1"/>
    </source>
</evidence>
<proteinExistence type="predicted"/>
<dbReference type="Proteomes" id="UP000637299">
    <property type="component" value="Unassembled WGS sequence"/>
</dbReference>
<dbReference type="EMBL" id="JACYFS010000011">
    <property type="protein sequence ID" value="MBD8084555.1"/>
    <property type="molecule type" value="Genomic_DNA"/>
</dbReference>
<accession>A0ABR8ZH00</accession>
<dbReference type="InterPro" id="IPR043732">
    <property type="entry name" value="DUF5675"/>
</dbReference>
<sequence>MELILFRKYHPEGTNGQLFVDGDHLCFTIELPWRNNRRRVSCIPEGTYRLVKRFSKRFSWHLMLENVRGRSLILIHPANNAVEELSGCIAPVTAIAGHGKGYSSKKAFAALKFLVFPILNDSKEVTLKVTS</sequence>
<gene>
    <name evidence="2" type="ORF">IC610_19275</name>
</gene>
<dbReference type="Pfam" id="PF18925">
    <property type="entry name" value="DUF5675"/>
    <property type="match status" value="1"/>
</dbReference>
<reference evidence="2 3" key="1">
    <citation type="submission" date="2020-09" db="EMBL/GenBank/DDBJ databases">
        <title>Genome seq and assembly of Chryseobacterium sp.</title>
        <authorList>
            <person name="Chhetri G."/>
        </authorList>
    </citation>
    <scope>NUCLEOTIDE SEQUENCE [LARGE SCALE GENOMIC DNA]</scope>
    <source>
        <strain evidence="2 3">GCR10</strain>
    </source>
</reference>
<comment type="caution">
    <text evidence="2">The sequence shown here is derived from an EMBL/GenBank/DDBJ whole genome shotgun (WGS) entry which is preliminary data.</text>
</comment>
<name>A0ABR8ZH00_9FLAO</name>
<dbReference type="RefSeq" id="WP_191738411.1">
    <property type="nucleotide sequence ID" value="NZ_JACYFS010000011.1"/>
</dbReference>
<feature type="domain" description="DUF5675" evidence="1">
    <location>
        <begin position="7"/>
        <end position="112"/>
    </location>
</feature>
<keyword evidence="3" id="KW-1185">Reference proteome</keyword>